<dbReference type="EMBL" id="QXGA01000679">
    <property type="protein sequence ID" value="KAE9142657.1"/>
    <property type="molecule type" value="Genomic_DNA"/>
</dbReference>
<comment type="caution">
    <text evidence="4">The sequence shown here is derived from an EMBL/GenBank/DDBJ whole genome shotgun (WGS) entry which is preliminary data.</text>
</comment>
<dbReference type="Proteomes" id="UP000460718">
    <property type="component" value="Unassembled WGS sequence"/>
</dbReference>
<dbReference type="SMART" id="SM00028">
    <property type="entry name" value="TPR"/>
    <property type="match status" value="3"/>
</dbReference>
<dbReference type="Proteomes" id="UP000440367">
    <property type="component" value="Unassembled WGS sequence"/>
</dbReference>
<evidence type="ECO:0000313" key="9">
    <source>
        <dbReference type="EMBL" id="KAE9237458.1"/>
    </source>
</evidence>
<dbReference type="EMBL" id="QXGD01000489">
    <property type="protein sequence ID" value="KAE9237458.1"/>
    <property type="molecule type" value="Genomic_DNA"/>
</dbReference>
<dbReference type="Proteomes" id="UP000440732">
    <property type="component" value="Unassembled WGS sequence"/>
</dbReference>
<dbReference type="SUPFAM" id="SSF48452">
    <property type="entry name" value="TPR-like"/>
    <property type="match status" value="1"/>
</dbReference>
<keyword evidence="12" id="KW-1185">Reference proteome</keyword>
<keyword evidence="2 3" id="KW-0802">TPR repeat</keyword>
<accession>A0A6A3F941</accession>
<evidence type="ECO:0000313" key="10">
    <source>
        <dbReference type="EMBL" id="KAE9298575.1"/>
    </source>
</evidence>
<dbReference type="EMBL" id="QXGF01000545">
    <property type="protein sequence ID" value="KAE8938638.1"/>
    <property type="molecule type" value="Genomic_DNA"/>
</dbReference>
<dbReference type="Gene3D" id="2.60.120.620">
    <property type="entry name" value="q2cbj1_9rhob like domain"/>
    <property type="match status" value="1"/>
</dbReference>
<evidence type="ECO:0000313" key="15">
    <source>
        <dbReference type="Proteomes" id="UP000440732"/>
    </source>
</evidence>
<dbReference type="InterPro" id="IPR011990">
    <property type="entry name" value="TPR-like_helical_dom_sf"/>
</dbReference>
<evidence type="ECO:0000256" key="2">
    <source>
        <dbReference type="ARBA" id="ARBA00022803"/>
    </source>
</evidence>
<gene>
    <name evidence="10" type="ORF">PF001_g15866</name>
    <name evidence="9" type="ORF">PF002_g10935</name>
    <name evidence="8" type="ORF">PF005_g9769</name>
    <name evidence="7" type="ORF">PF006_g12247</name>
    <name evidence="6" type="ORF">PF007_g13362</name>
    <name evidence="4" type="ORF">PF009_g11491</name>
    <name evidence="5" type="ORF">PF011_g12042</name>
</gene>
<dbReference type="Proteomes" id="UP000433483">
    <property type="component" value="Unassembled WGS sequence"/>
</dbReference>
<feature type="repeat" description="TPR" evidence="3">
    <location>
        <begin position="15"/>
        <end position="48"/>
    </location>
</feature>
<dbReference type="GO" id="GO:0051879">
    <property type="term" value="F:Hsp90 protein binding"/>
    <property type="evidence" value="ECO:0007669"/>
    <property type="project" value="TreeGrafter"/>
</dbReference>
<dbReference type="Proteomes" id="UP000441208">
    <property type="component" value="Unassembled WGS sequence"/>
</dbReference>
<dbReference type="Proteomes" id="UP000429523">
    <property type="component" value="Unassembled WGS sequence"/>
</dbReference>
<dbReference type="OrthoDB" id="2423701at2759"/>
<sequence length="549" mass="60974">MSDLSSSSSSSSAQAEALRQEGNAAFKRREFQLAKSLYSQALALQASHVLYGNRSAACHQLGDFSAALQDAERAVQLAPTWSKAQLRKAAACESLQRWDEAAAAYEQVLALQVAGAEDAPEAKKAAARLRVLRDGHAAVRRGFLVAGRTRVALYWEKEDVADPRRSWKLMLKQLLDGCNARGVDSRGQRVVLDDGVFAKLLSEREFQALVYPGIPAEQLDHAPKNLQTLLEDPWYEQELLAVMPAVQAKAASVLANVKRRGAEQGDVMDSATERMLLPQVLQEAFGREVLAMVQRVNHQKHVKMANDARLLADPNADFATWEQLDEKFLDEFLLTEQGAAVMDDFMGDEWTQLLLNDVLRMAKNGQLMATAPNVDAKHIVSRQQAGNQTETVPGAKLRFVELKDCTAEYPALAELIEKLHALPYEINKKRPEKAKLCAQFVHCTAVQQLPGGHHQPLRLDCGSGDKDNGFKLTCVYFFNAIELQDAESKQTTLNLRTSLAENASVRMITPEPDRLVVFRSRSVLNEISAVPDGKDLFYLTFWIHGQDLQ</sequence>
<proteinExistence type="predicted"/>
<evidence type="ECO:0000313" key="12">
    <source>
        <dbReference type="Proteomes" id="UP000433483"/>
    </source>
</evidence>
<evidence type="ECO:0000313" key="16">
    <source>
        <dbReference type="Proteomes" id="UP000441208"/>
    </source>
</evidence>
<keyword evidence="1" id="KW-0677">Repeat</keyword>
<evidence type="ECO:0000313" key="5">
    <source>
        <dbReference type="EMBL" id="KAE9005433.1"/>
    </source>
</evidence>
<dbReference type="EMBL" id="QXFW01000686">
    <property type="protein sequence ID" value="KAE9005433.1"/>
    <property type="molecule type" value="Genomic_DNA"/>
</dbReference>
<evidence type="ECO:0000256" key="3">
    <source>
        <dbReference type="PROSITE-ProRule" id="PRU00339"/>
    </source>
</evidence>
<evidence type="ECO:0008006" key="18">
    <source>
        <dbReference type="Google" id="ProtNLM"/>
    </source>
</evidence>
<name>A0A6A3F941_9STRA</name>
<evidence type="ECO:0000313" key="7">
    <source>
        <dbReference type="EMBL" id="KAE9142657.1"/>
    </source>
</evidence>
<dbReference type="EMBL" id="QXGB01000447">
    <property type="protein sequence ID" value="KAE9214567.1"/>
    <property type="molecule type" value="Genomic_DNA"/>
</dbReference>
<dbReference type="PANTHER" id="PTHR22904">
    <property type="entry name" value="TPR REPEAT CONTAINING PROTEIN"/>
    <property type="match status" value="1"/>
</dbReference>
<protein>
    <recommendedName>
        <fullName evidence="18">Cns1/TTC4 wheel domain-containing protein</fullName>
    </recommendedName>
</protein>
<evidence type="ECO:0000313" key="4">
    <source>
        <dbReference type="EMBL" id="KAE8938638.1"/>
    </source>
</evidence>
<reference evidence="11 12" key="1">
    <citation type="submission" date="2018-08" db="EMBL/GenBank/DDBJ databases">
        <title>Genomic investigation of the strawberry pathogen Phytophthora fragariae indicates pathogenicity is determined by transcriptional variation in three key races.</title>
        <authorList>
            <person name="Adams T.M."/>
            <person name="Armitage A.D."/>
            <person name="Sobczyk M.K."/>
            <person name="Bates H.J."/>
            <person name="Dunwell J.M."/>
            <person name="Nellist C.F."/>
            <person name="Harrison R.J."/>
        </authorList>
    </citation>
    <scope>NUCLEOTIDE SEQUENCE [LARGE SCALE GENOMIC DNA]</scope>
    <source>
        <strain evidence="10 13">A4</strain>
        <strain evidence="9 14">BC-1</strain>
        <strain evidence="8 12">NOV-27</strain>
        <strain evidence="7 15">NOV-5</strain>
        <strain evidence="6 16">NOV-71</strain>
        <strain evidence="4 11">NOV-9</strain>
        <strain evidence="5 17">SCRP245</strain>
    </source>
</reference>
<evidence type="ECO:0000313" key="6">
    <source>
        <dbReference type="EMBL" id="KAE9106540.1"/>
    </source>
</evidence>
<dbReference type="EMBL" id="QXGE01001056">
    <property type="protein sequence ID" value="KAE9298575.1"/>
    <property type="molecule type" value="Genomic_DNA"/>
</dbReference>
<evidence type="ECO:0000313" key="11">
    <source>
        <dbReference type="Proteomes" id="UP000429523"/>
    </source>
</evidence>
<evidence type="ECO:0000313" key="14">
    <source>
        <dbReference type="Proteomes" id="UP000440367"/>
    </source>
</evidence>
<evidence type="ECO:0000313" key="17">
    <source>
        <dbReference type="Proteomes" id="UP000460718"/>
    </source>
</evidence>
<organism evidence="4 11">
    <name type="scientific">Phytophthora fragariae</name>
    <dbReference type="NCBI Taxonomy" id="53985"/>
    <lineage>
        <taxon>Eukaryota</taxon>
        <taxon>Sar</taxon>
        <taxon>Stramenopiles</taxon>
        <taxon>Oomycota</taxon>
        <taxon>Peronosporomycetes</taxon>
        <taxon>Peronosporales</taxon>
        <taxon>Peronosporaceae</taxon>
        <taxon>Phytophthora</taxon>
    </lineage>
</organism>
<evidence type="ECO:0000313" key="13">
    <source>
        <dbReference type="Proteomes" id="UP000437068"/>
    </source>
</evidence>
<dbReference type="PROSITE" id="PS50005">
    <property type="entry name" value="TPR"/>
    <property type="match status" value="1"/>
</dbReference>
<dbReference type="EMBL" id="QXFZ01000733">
    <property type="protein sequence ID" value="KAE9106540.1"/>
    <property type="molecule type" value="Genomic_DNA"/>
</dbReference>
<evidence type="ECO:0000256" key="1">
    <source>
        <dbReference type="ARBA" id="ARBA00022737"/>
    </source>
</evidence>
<dbReference type="Gene3D" id="1.25.40.10">
    <property type="entry name" value="Tetratricopeptide repeat domain"/>
    <property type="match status" value="1"/>
</dbReference>
<evidence type="ECO:0000313" key="8">
    <source>
        <dbReference type="EMBL" id="KAE9214567.1"/>
    </source>
</evidence>
<dbReference type="AlphaFoldDB" id="A0A6A3F941"/>
<dbReference type="Proteomes" id="UP000437068">
    <property type="component" value="Unassembled WGS sequence"/>
</dbReference>
<dbReference type="PANTHER" id="PTHR22904:SF523">
    <property type="entry name" value="STRESS-INDUCED-PHOSPHOPROTEIN 1"/>
    <property type="match status" value="1"/>
</dbReference>
<dbReference type="InterPro" id="IPR019734">
    <property type="entry name" value="TPR_rpt"/>
</dbReference>